<sequence length="203" mass="22920">MIFCLYRNLSMSNFDFFESGSGLVFGTPLAILTLRLGLAGECFGSHNGSHLKSNVQCTTELHKNLILRRQIIKFSTDLCFVIYLTDKKIVSTVYRALRKLERVPIRTPFSTYLWDAKVLGYELAAKTMTKVIRRERIFQESVRLAAEDYLGFEQGVLDKKIPITDETILEVMDSICAGEAVTDETDAPRAPEPIEANDVSSRN</sequence>
<accession>A0A1A9VPB5</accession>
<name>A0A1A9VPB5_GLOAU</name>
<dbReference type="Proteomes" id="UP000078200">
    <property type="component" value="Unassembled WGS sequence"/>
</dbReference>
<proteinExistence type="predicted"/>
<dbReference type="EnsemblMetazoa" id="GAUT043309-RA">
    <property type="protein sequence ID" value="GAUT043309-PA"/>
    <property type="gene ID" value="GAUT043309"/>
</dbReference>
<dbReference type="AlphaFoldDB" id="A0A1A9VPB5"/>
<reference evidence="2" key="1">
    <citation type="submission" date="2020-05" db="UniProtKB">
        <authorList>
            <consortium name="EnsemblMetazoa"/>
        </authorList>
    </citation>
    <scope>IDENTIFICATION</scope>
    <source>
        <strain evidence="2">TTRI</strain>
    </source>
</reference>
<organism evidence="2 3">
    <name type="scientific">Glossina austeni</name>
    <name type="common">Savannah tsetse fly</name>
    <dbReference type="NCBI Taxonomy" id="7395"/>
    <lineage>
        <taxon>Eukaryota</taxon>
        <taxon>Metazoa</taxon>
        <taxon>Ecdysozoa</taxon>
        <taxon>Arthropoda</taxon>
        <taxon>Hexapoda</taxon>
        <taxon>Insecta</taxon>
        <taxon>Pterygota</taxon>
        <taxon>Neoptera</taxon>
        <taxon>Endopterygota</taxon>
        <taxon>Diptera</taxon>
        <taxon>Brachycera</taxon>
        <taxon>Muscomorpha</taxon>
        <taxon>Hippoboscoidea</taxon>
        <taxon>Glossinidae</taxon>
        <taxon>Glossina</taxon>
    </lineage>
</organism>
<protein>
    <submittedName>
        <fullName evidence="2">Uncharacterized protein</fullName>
    </submittedName>
</protein>
<evidence type="ECO:0000313" key="3">
    <source>
        <dbReference type="Proteomes" id="UP000078200"/>
    </source>
</evidence>
<keyword evidence="3" id="KW-1185">Reference proteome</keyword>
<feature type="region of interest" description="Disordered" evidence="1">
    <location>
        <begin position="182"/>
        <end position="203"/>
    </location>
</feature>
<evidence type="ECO:0000313" key="2">
    <source>
        <dbReference type="EnsemblMetazoa" id="GAUT043309-PA"/>
    </source>
</evidence>
<dbReference type="VEuPathDB" id="VectorBase:GAUT043309"/>
<evidence type="ECO:0000256" key="1">
    <source>
        <dbReference type="SAM" id="MobiDB-lite"/>
    </source>
</evidence>